<protein>
    <submittedName>
        <fullName evidence="2">Flp family type IVb pilin</fullName>
    </submittedName>
</protein>
<evidence type="ECO:0000313" key="2">
    <source>
        <dbReference type="EMBL" id="MBC2688251.1"/>
    </source>
</evidence>
<comment type="caution">
    <text evidence="2">The sequence shown here is derived from an EMBL/GenBank/DDBJ whole genome shotgun (WGS) entry which is preliminary data.</text>
</comment>
<dbReference type="EMBL" id="JACMYG010000001">
    <property type="protein sequence ID" value="MBC2688251.1"/>
    <property type="molecule type" value="Genomic_DNA"/>
</dbReference>
<organism evidence="2 3">
    <name type="scientific">Pseudomonas kielensis</name>
    <dbReference type="NCBI Taxonomy" id="2762577"/>
    <lineage>
        <taxon>Bacteria</taxon>
        <taxon>Pseudomonadati</taxon>
        <taxon>Pseudomonadota</taxon>
        <taxon>Gammaproteobacteria</taxon>
        <taxon>Pseudomonadales</taxon>
        <taxon>Pseudomonadaceae</taxon>
        <taxon>Pseudomonas</taxon>
    </lineage>
</organism>
<dbReference type="AlphaFoldDB" id="A0A7X1G9E9"/>
<gene>
    <name evidence="2" type="ORF">H7995_00400</name>
</gene>
<keyword evidence="1" id="KW-0812">Transmembrane</keyword>
<dbReference type="Proteomes" id="UP000526003">
    <property type="component" value="Unassembled WGS sequence"/>
</dbReference>
<reference evidence="2 3" key="1">
    <citation type="submission" date="2020-08" db="EMBL/GenBank/DDBJ databases">
        <title>Pseudomonas sp. nov.</title>
        <authorList>
            <person name="Gieschler S."/>
            <person name="Fiedler G."/>
            <person name="Brinks E."/>
            <person name="Boehnlein C."/>
            <person name="Franz C.M.A.P."/>
            <person name="Kabisch J."/>
        </authorList>
    </citation>
    <scope>NUCLEOTIDE SEQUENCE [LARGE SCALE GENOMIC DNA]</scope>
    <source>
        <strain evidence="2 3">MBT-1</strain>
    </source>
</reference>
<keyword evidence="1" id="KW-1133">Transmembrane helix</keyword>
<accession>A0A7X1G9E9</accession>
<feature type="transmembrane region" description="Helical" evidence="1">
    <location>
        <begin position="21"/>
        <end position="40"/>
    </location>
</feature>
<sequence>MFLQKLMVKTRRFFRRTEGASAIEYALIVAMVALLLVAFVPTLGDAVTKSFQAIEDALTTSLPATPPPAGG</sequence>
<dbReference type="InterPro" id="IPR007047">
    <property type="entry name" value="Flp_Fap"/>
</dbReference>
<dbReference type="Pfam" id="PF04964">
    <property type="entry name" value="Flp_Fap"/>
    <property type="match status" value="1"/>
</dbReference>
<keyword evidence="1" id="KW-0472">Membrane</keyword>
<name>A0A7X1G9E9_9PSED</name>
<keyword evidence="3" id="KW-1185">Reference proteome</keyword>
<evidence type="ECO:0000313" key="3">
    <source>
        <dbReference type="Proteomes" id="UP000526003"/>
    </source>
</evidence>
<proteinExistence type="predicted"/>
<dbReference type="RefSeq" id="WP_182343349.1">
    <property type="nucleotide sequence ID" value="NZ_JACMYG010000001.1"/>
</dbReference>
<evidence type="ECO:0000256" key="1">
    <source>
        <dbReference type="SAM" id="Phobius"/>
    </source>
</evidence>